<dbReference type="EMBL" id="ML179109">
    <property type="protein sequence ID" value="THV00081.1"/>
    <property type="molecule type" value="Genomic_DNA"/>
</dbReference>
<evidence type="ECO:0000256" key="1">
    <source>
        <dbReference type="ARBA" id="ARBA00004141"/>
    </source>
</evidence>
<dbReference type="AlphaFoldDB" id="A0A4S8MCL9"/>
<feature type="transmembrane region" description="Helical" evidence="10">
    <location>
        <begin position="171"/>
        <end position="197"/>
    </location>
</feature>
<keyword evidence="6" id="KW-0564">Palmitate</keyword>
<reference evidence="12 13" key="1">
    <citation type="journal article" date="2019" name="Nat. Ecol. Evol.">
        <title>Megaphylogeny resolves global patterns of mushroom evolution.</title>
        <authorList>
            <person name="Varga T."/>
            <person name="Krizsan K."/>
            <person name="Foldi C."/>
            <person name="Dima B."/>
            <person name="Sanchez-Garcia M."/>
            <person name="Sanchez-Ramirez S."/>
            <person name="Szollosi G.J."/>
            <person name="Szarkandi J.G."/>
            <person name="Papp V."/>
            <person name="Albert L."/>
            <person name="Andreopoulos W."/>
            <person name="Angelini C."/>
            <person name="Antonin V."/>
            <person name="Barry K.W."/>
            <person name="Bougher N.L."/>
            <person name="Buchanan P."/>
            <person name="Buyck B."/>
            <person name="Bense V."/>
            <person name="Catcheside P."/>
            <person name="Chovatia M."/>
            <person name="Cooper J."/>
            <person name="Damon W."/>
            <person name="Desjardin D."/>
            <person name="Finy P."/>
            <person name="Geml J."/>
            <person name="Haridas S."/>
            <person name="Hughes K."/>
            <person name="Justo A."/>
            <person name="Karasinski D."/>
            <person name="Kautmanova I."/>
            <person name="Kiss B."/>
            <person name="Kocsube S."/>
            <person name="Kotiranta H."/>
            <person name="LaButti K.M."/>
            <person name="Lechner B.E."/>
            <person name="Liimatainen K."/>
            <person name="Lipzen A."/>
            <person name="Lukacs Z."/>
            <person name="Mihaltcheva S."/>
            <person name="Morgado L.N."/>
            <person name="Niskanen T."/>
            <person name="Noordeloos M.E."/>
            <person name="Ohm R.A."/>
            <person name="Ortiz-Santana B."/>
            <person name="Ovrebo C."/>
            <person name="Racz N."/>
            <person name="Riley R."/>
            <person name="Savchenko A."/>
            <person name="Shiryaev A."/>
            <person name="Soop K."/>
            <person name="Spirin V."/>
            <person name="Szebenyi C."/>
            <person name="Tomsovsky M."/>
            <person name="Tulloss R.E."/>
            <person name="Uehling J."/>
            <person name="Grigoriev I.V."/>
            <person name="Vagvolgyi C."/>
            <person name="Papp T."/>
            <person name="Martin F.M."/>
            <person name="Miettinen O."/>
            <person name="Hibbett D.S."/>
            <person name="Nagy L.G."/>
        </authorList>
    </citation>
    <scope>NUCLEOTIDE SEQUENCE [LARGE SCALE GENOMIC DNA]</scope>
    <source>
        <strain evidence="12 13">CBS 962.96</strain>
    </source>
</reference>
<comment type="catalytic activity">
    <reaction evidence="9 10">
        <text>L-cysteinyl-[protein] + hexadecanoyl-CoA = S-hexadecanoyl-L-cysteinyl-[protein] + CoA</text>
        <dbReference type="Rhea" id="RHEA:36683"/>
        <dbReference type="Rhea" id="RHEA-COMP:10131"/>
        <dbReference type="Rhea" id="RHEA-COMP:11032"/>
        <dbReference type="ChEBI" id="CHEBI:29950"/>
        <dbReference type="ChEBI" id="CHEBI:57287"/>
        <dbReference type="ChEBI" id="CHEBI:57379"/>
        <dbReference type="ChEBI" id="CHEBI:74151"/>
        <dbReference type="EC" id="2.3.1.225"/>
    </reaction>
</comment>
<dbReference type="InterPro" id="IPR001594">
    <property type="entry name" value="Palmitoyltrfase_DHHC"/>
</dbReference>
<evidence type="ECO:0000256" key="3">
    <source>
        <dbReference type="ARBA" id="ARBA00022692"/>
    </source>
</evidence>
<dbReference type="PROSITE" id="PS50216">
    <property type="entry name" value="DHHC"/>
    <property type="match status" value="1"/>
</dbReference>
<name>A0A4S8MCL9_DENBC</name>
<evidence type="ECO:0000256" key="10">
    <source>
        <dbReference type="RuleBase" id="RU079119"/>
    </source>
</evidence>
<proteinExistence type="inferred from homology"/>
<evidence type="ECO:0000313" key="13">
    <source>
        <dbReference type="Proteomes" id="UP000297245"/>
    </source>
</evidence>
<feature type="domain" description="Palmitoyltransferase DHHC" evidence="11">
    <location>
        <begin position="81"/>
        <end position="209"/>
    </location>
</feature>
<gene>
    <name evidence="12" type="ORF">K435DRAFT_935660</name>
</gene>
<dbReference type="PANTHER" id="PTHR12246">
    <property type="entry name" value="PALMITOYLTRANSFERASE ZDHHC16"/>
    <property type="match status" value="1"/>
</dbReference>
<keyword evidence="8 10" id="KW-0012">Acyltransferase</keyword>
<evidence type="ECO:0000256" key="2">
    <source>
        <dbReference type="ARBA" id="ARBA00022679"/>
    </source>
</evidence>
<evidence type="ECO:0000256" key="6">
    <source>
        <dbReference type="ARBA" id="ARBA00023139"/>
    </source>
</evidence>
<keyword evidence="2 10" id="KW-0808">Transferase</keyword>
<dbReference type="EC" id="2.3.1.225" evidence="10"/>
<sequence length="269" mass="31271">MYSHRAQHVFHYYLVCTIPPGFVDVEGPQPPKNFPRHLPWASSKRLTDDYVNRALSPLENVFRGDDERTGRLNITRAEIIKVHHCRIFNCCMMKHHRCPVRINQCVGIYDERHFVMFMIYLCLSTALYILLGYQLFLRPHAISPGPTHSSCYRPQNVTNLSSYLNNRFYTVITYLLTFILFCVLCFAVGIMCIIALWSIKKGETSVEVQDHEIYRKVALSRGEALINSYDLRKTQNLKLFCNIGKGGYPIYTLFIPFRILPYTDGQSWA</sequence>
<dbReference type="OrthoDB" id="9909019at2759"/>
<organism evidence="12 13">
    <name type="scientific">Dendrothele bispora (strain CBS 962.96)</name>
    <dbReference type="NCBI Taxonomy" id="1314807"/>
    <lineage>
        <taxon>Eukaryota</taxon>
        <taxon>Fungi</taxon>
        <taxon>Dikarya</taxon>
        <taxon>Basidiomycota</taxon>
        <taxon>Agaricomycotina</taxon>
        <taxon>Agaricomycetes</taxon>
        <taxon>Agaricomycetidae</taxon>
        <taxon>Agaricales</taxon>
        <taxon>Agaricales incertae sedis</taxon>
        <taxon>Dendrothele</taxon>
    </lineage>
</organism>
<evidence type="ECO:0000259" key="11">
    <source>
        <dbReference type="Pfam" id="PF01529"/>
    </source>
</evidence>
<dbReference type="InterPro" id="IPR039859">
    <property type="entry name" value="PFA4/ZDH16/20/ERF2-like"/>
</dbReference>
<evidence type="ECO:0000256" key="5">
    <source>
        <dbReference type="ARBA" id="ARBA00023136"/>
    </source>
</evidence>
<evidence type="ECO:0000256" key="9">
    <source>
        <dbReference type="ARBA" id="ARBA00048048"/>
    </source>
</evidence>
<protein>
    <recommendedName>
        <fullName evidence="10">Palmitoyltransferase</fullName>
        <ecNumber evidence="10">2.3.1.225</ecNumber>
    </recommendedName>
</protein>
<comment type="subcellular location">
    <subcellularLocation>
        <location evidence="1">Membrane</location>
        <topology evidence="1">Multi-pass membrane protein</topology>
    </subcellularLocation>
</comment>
<feature type="transmembrane region" description="Helical" evidence="10">
    <location>
        <begin position="114"/>
        <end position="136"/>
    </location>
</feature>
<keyword evidence="3 10" id="KW-0812">Transmembrane</keyword>
<evidence type="ECO:0000256" key="7">
    <source>
        <dbReference type="ARBA" id="ARBA00023288"/>
    </source>
</evidence>
<dbReference type="GO" id="GO:0019706">
    <property type="term" value="F:protein-cysteine S-palmitoyltransferase activity"/>
    <property type="evidence" value="ECO:0007669"/>
    <property type="project" value="UniProtKB-EC"/>
</dbReference>
<dbReference type="Proteomes" id="UP000297245">
    <property type="component" value="Unassembled WGS sequence"/>
</dbReference>
<keyword evidence="4 10" id="KW-1133">Transmembrane helix</keyword>
<dbReference type="Pfam" id="PF01529">
    <property type="entry name" value="DHHC"/>
    <property type="match status" value="1"/>
</dbReference>
<keyword evidence="5 10" id="KW-0472">Membrane</keyword>
<evidence type="ECO:0000256" key="8">
    <source>
        <dbReference type="ARBA" id="ARBA00023315"/>
    </source>
</evidence>
<comment type="similarity">
    <text evidence="10">Belongs to the DHHC palmitoyltransferase family.</text>
</comment>
<dbReference type="GO" id="GO:0016020">
    <property type="term" value="C:membrane"/>
    <property type="evidence" value="ECO:0007669"/>
    <property type="project" value="UniProtKB-SubCell"/>
</dbReference>
<comment type="domain">
    <text evidence="10">The DHHC domain is required for palmitoyltransferase activity.</text>
</comment>
<keyword evidence="7" id="KW-0449">Lipoprotein</keyword>
<evidence type="ECO:0000256" key="4">
    <source>
        <dbReference type="ARBA" id="ARBA00022989"/>
    </source>
</evidence>
<accession>A0A4S8MCL9</accession>
<keyword evidence="13" id="KW-1185">Reference proteome</keyword>
<evidence type="ECO:0000313" key="12">
    <source>
        <dbReference type="EMBL" id="THV00081.1"/>
    </source>
</evidence>